<dbReference type="Proteomes" id="UP000030512">
    <property type="component" value="Chromosome"/>
</dbReference>
<name>A0A126T472_9GAMM</name>
<dbReference type="EMBL" id="CP014476">
    <property type="protein sequence ID" value="AMK76885.1"/>
    <property type="molecule type" value="Genomic_DNA"/>
</dbReference>
<accession>A0A126T472</accession>
<evidence type="ECO:0000313" key="1">
    <source>
        <dbReference type="EMBL" id="AMK76885.1"/>
    </source>
</evidence>
<evidence type="ECO:0000313" key="2">
    <source>
        <dbReference type="Proteomes" id="UP000030512"/>
    </source>
</evidence>
<keyword evidence="2" id="KW-1185">Reference proteome</keyword>
<gene>
    <name evidence="1" type="ORF">JT25_010360</name>
</gene>
<organism evidence="1 2">
    <name type="scientific">Methylomonas denitrificans</name>
    <dbReference type="NCBI Taxonomy" id="1538553"/>
    <lineage>
        <taxon>Bacteria</taxon>
        <taxon>Pseudomonadati</taxon>
        <taxon>Pseudomonadota</taxon>
        <taxon>Gammaproteobacteria</taxon>
        <taxon>Methylococcales</taxon>
        <taxon>Methylococcaceae</taxon>
        <taxon>Methylomonas</taxon>
    </lineage>
</organism>
<protein>
    <submittedName>
        <fullName evidence="1">Uncharacterized protein</fullName>
    </submittedName>
</protein>
<dbReference type="AlphaFoldDB" id="A0A126T472"/>
<dbReference type="KEGG" id="mdn:JT25_010360"/>
<sequence length="61" mass="7088">MVRKISRASSFLFENVVLLVAKKGYLVLGFNKPQDCLRKKNQSSKILTVADFYKQRILTWP</sequence>
<reference evidence="1 2" key="1">
    <citation type="journal article" date="2015" name="Environ. Microbiol.">
        <title>Methane oxidation coupled to nitrate reduction under hypoxia by the Gammaproteobacterium Methylomonas denitrificans, sp. nov. type strain FJG1.</title>
        <authorList>
            <person name="Kits K.D."/>
            <person name="Klotz M.G."/>
            <person name="Stein L.Y."/>
        </authorList>
    </citation>
    <scope>NUCLEOTIDE SEQUENCE [LARGE SCALE GENOMIC DNA]</scope>
    <source>
        <strain evidence="1 2">FJG1</strain>
    </source>
</reference>
<proteinExistence type="predicted"/>